<dbReference type="EMBL" id="MU267612">
    <property type="protein sequence ID" value="KAH7914573.1"/>
    <property type="molecule type" value="Genomic_DNA"/>
</dbReference>
<organism evidence="1 2">
    <name type="scientific">Hygrophoropsis aurantiaca</name>
    <dbReference type="NCBI Taxonomy" id="72124"/>
    <lineage>
        <taxon>Eukaryota</taxon>
        <taxon>Fungi</taxon>
        <taxon>Dikarya</taxon>
        <taxon>Basidiomycota</taxon>
        <taxon>Agaricomycotina</taxon>
        <taxon>Agaricomycetes</taxon>
        <taxon>Agaricomycetidae</taxon>
        <taxon>Boletales</taxon>
        <taxon>Coniophorineae</taxon>
        <taxon>Hygrophoropsidaceae</taxon>
        <taxon>Hygrophoropsis</taxon>
    </lineage>
</organism>
<comment type="caution">
    <text evidence="1">The sequence shown here is derived from an EMBL/GenBank/DDBJ whole genome shotgun (WGS) entry which is preliminary data.</text>
</comment>
<reference evidence="1" key="1">
    <citation type="journal article" date="2021" name="New Phytol.">
        <title>Evolutionary innovations through gain and loss of genes in the ectomycorrhizal Boletales.</title>
        <authorList>
            <person name="Wu G."/>
            <person name="Miyauchi S."/>
            <person name="Morin E."/>
            <person name="Kuo A."/>
            <person name="Drula E."/>
            <person name="Varga T."/>
            <person name="Kohler A."/>
            <person name="Feng B."/>
            <person name="Cao Y."/>
            <person name="Lipzen A."/>
            <person name="Daum C."/>
            <person name="Hundley H."/>
            <person name="Pangilinan J."/>
            <person name="Johnson J."/>
            <person name="Barry K."/>
            <person name="LaButti K."/>
            <person name="Ng V."/>
            <person name="Ahrendt S."/>
            <person name="Min B."/>
            <person name="Choi I.G."/>
            <person name="Park H."/>
            <person name="Plett J.M."/>
            <person name="Magnuson J."/>
            <person name="Spatafora J.W."/>
            <person name="Nagy L.G."/>
            <person name="Henrissat B."/>
            <person name="Grigoriev I.V."/>
            <person name="Yang Z.L."/>
            <person name="Xu J."/>
            <person name="Martin F.M."/>
        </authorList>
    </citation>
    <scope>NUCLEOTIDE SEQUENCE</scope>
    <source>
        <strain evidence="1">ATCC 28755</strain>
    </source>
</reference>
<gene>
    <name evidence="1" type="ORF">BJ138DRAFT_1110498</name>
</gene>
<proteinExistence type="predicted"/>
<evidence type="ECO:0000313" key="2">
    <source>
        <dbReference type="Proteomes" id="UP000790377"/>
    </source>
</evidence>
<evidence type="ECO:0000313" key="1">
    <source>
        <dbReference type="EMBL" id="KAH7914573.1"/>
    </source>
</evidence>
<keyword evidence="1" id="KW-0378">Hydrolase</keyword>
<name>A0ACB8ANK4_9AGAM</name>
<accession>A0ACB8ANK4</accession>
<sequence>MPRVLIKSERRRRKEERPVDMVMEYAFDSDTIIAIIGQTGAGKSTFINTAVGSSVADVGHGLISCTTRIQPVICRHPEDPSRRIVFVDTPGFDNTCEDSFAGDWSILRRVATWLARSYHPDKKLAGVIYLHEISQTRGPKMPAETMTILNKLCGSSTHKNVVLATTKWCGISYGAGKQREKQLGATLWSDMLSRGSQMVQFQGTRESAWAVLNLIMQKDRPETIASMDDTLVVPAQTDLLELSNLLPETEEGKSLRAALDLWAETRDRANARPWNADEKIDTSDELRRKLQDTTTQLRSRLNQLHDLKMPSTPRLLTFFGTR</sequence>
<keyword evidence="2" id="KW-1185">Reference proteome</keyword>
<dbReference type="Proteomes" id="UP000790377">
    <property type="component" value="Unassembled WGS sequence"/>
</dbReference>
<protein>
    <submittedName>
        <fullName evidence="1">P-loop containing nucleoside triphosphate hydrolase protein</fullName>
    </submittedName>
</protein>